<organism evidence="1 2">
    <name type="scientific">Pseudarcicella hirudinis</name>
    <dbReference type="NCBI Taxonomy" id="1079859"/>
    <lineage>
        <taxon>Bacteria</taxon>
        <taxon>Pseudomonadati</taxon>
        <taxon>Bacteroidota</taxon>
        <taxon>Cytophagia</taxon>
        <taxon>Cytophagales</taxon>
        <taxon>Flectobacillaceae</taxon>
        <taxon>Pseudarcicella</taxon>
    </lineage>
</organism>
<dbReference type="EMBL" id="FOXH01000015">
    <property type="protein sequence ID" value="SFQ34069.1"/>
    <property type="molecule type" value="Genomic_DNA"/>
</dbReference>
<dbReference type="STRING" id="1079859.SAMN04515674_115109"/>
<dbReference type="Proteomes" id="UP000199306">
    <property type="component" value="Unassembled WGS sequence"/>
</dbReference>
<name>A0A1I5XQ48_9BACT</name>
<protein>
    <submittedName>
        <fullName evidence="1">Uncharacterized protein</fullName>
    </submittedName>
</protein>
<keyword evidence="2" id="KW-1185">Reference proteome</keyword>
<evidence type="ECO:0000313" key="2">
    <source>
        <dbReference type="Proteomes" id="UP000199306"/>
    </source>
</evidence>
<reference evidence="1 2" key="1">
    <citation type="submission" date="2016-10" db="EMBL/GenBank/DDBJ databases">
        <authorList>
            <person name="de Groot N.N."/>
        </authorList>
    </citation>
    <scope>NUCLEOTIDE SEQUENCE [LARGE SCALE GENOMIC DNA]</scope>
    <source>
        <strain evidence="2">E92,LMG 26720,CCM 7988</strain>
    </source>
</reference>
<gene>
    <name evidence="1" type="ORF">SAMN04515674_115109</name>
</gene>
<accession>A0A1I5XQ48</accession>
<evidence type="ECO:0000313" key="1">
    <source>
        <dbReference type="EMBL" id="SFQ34069.1"/>
    </source>
</evidence>
<proteinExistence type="predicted"/>
<dbReference type="AlphaFoldDB" id="A0A1I5XQ48"/>
<sequence length="57" mass="6528">MFYKTKNDRKTATYIYSASPLVLGFTYSLKTRKLPLSLQVKLLTLKSISFANILNLL</sequence>